<evidence type="ECO:0008006" key="2">
    <source>
        <dbReference type="Google" id="ProtNLM"/>
    </source>
</evidence>
<protein>
    <recommendedName>
        <fullName evidence="2">Sulfotransferase domain-containing protein</fullName>
    </recommendedName>
</protein>
<sequence>LMNRIPTLDRYLALFTRASSSDLAVGEASPQYLYSKTAIRNVRDFEPNARLIVMLRNPIDLAQAAHMECLYWGVENETNFERAWRLQAMRREGRRIPRSCTQPTVLLWEEMARVGE</sequence>
<accession>X1GJ97</accession>
<dbReference type="SUPFAM" id="SSF52540">
    <property type="entry name" value="P-loop containing nucleoside triphosphate hydrolases"/>
    <property type="match status" value="1"/>
</dbReference>
<dbReference type="AlphaFoldDB" id="X1GJ97"/>
<dbReference type="Gene3D" id="3.40.50.300">
    <property type="entry name" value="P-loop containing nucleotide triphosphate hydrolases"/>
    <property type="match status" value="1"/>
</dbReference>
<feature type="non-terminal residue" evidence="1">
    <location>
        <position position="1"/>
    </location>
</feature>
<dbReference type="InterPro" id="IPR027417">
    <property type="entry name" value="P-loop_NTPase"/>
</dbReference>
<proteinExistence type="predicted"/>
<organism evidence="1">
    <name type="scientific">marine sediment metagenome</name>
    <dbReference type="NCBI Taxonomy" id="412755"/>
    <lineage>
        <taxon>unclassified sequences</taxon>
        <taxon>metagenomes</taxon>
        <taxon>ecological metagenomes</taxon>
    </lineage>
</organism>
<reference evidence="1" key="1">
    <citation type="journal article" date="2014" name="Front. Microbiol.">
        <title>High frequency of phylogenetically diverse reductive dehalogenase-homologous genes in deep subseafloor sedimentary metagenomes.</title>
        <authorList>
            <person name="Kawai M."/>
            <person name="Futagami T."/>
            <person name="Toyoda A."/>
            <person name="Takaki Y."/>
            <person name="Nishi S."/>
            <person name="Hori S."/>
            <person name="Arai W."/>
            <person name="Tsubouchi T."/>
            <person name="Morono Y."/>
            <person name="Uchiyama I."/>
            <person name="Ito T."/>
            <person name="Fujiyama A."/>
            <person name="Inagaki F."/>
            <person name="Takami H."/>
        </authorList>
    </citation>
    <scope>NUCLEOTIDE SEQUENCE</scope>
    <source>
        <strain evidence="1">Expedition CK06-06</strain>
    </source>
</reference>
<name>X1GJ97_9ZZZZ</name>
<evidence type="ECO:0000313" key="1">
    <source>
        <dbReference type="EMBL" id="GAH41694.1"/>
    </source>
</evidence>
<gene>
    <name evidence="1" type="ORF">S03H2_11377</name>
</gene>
<dbReference type="EMBL" id="BARU01005813">
    <property type="protein sequence ID" value="GAH41694.1"/>
    <property type="molecule type" value="Genomic_DNA"/>
</dbReference>
<comment type="caution">
    <text evidence="1">The sequence shown here is derived from an EMBL/GenBank/DDBJ whole genome shotgun (WGS) entry which is preliminary data.</text>
</comment>